<feature type="domain" description="HTH arsR-type" evidence="5">
    <location>
        <begin position="6"/>
        <end position="100"/>
    </location>
</feature>
<evidence type="ECO:0000259" key="4">
    <source>
        <dbReference type="PROSITE" id="PS50206"/>
    </source>
</evidence>
<dbReference type="Gene3D" id="1.10.10.10">
    <property type="entry name" value="Winged helix-like DNA-binding domain superfamily/Winged helix DNA-binding domain"/>
    <property type="match status" value="1"/>
</dbReference>
<dbReference type="PANTHER" id="PTHR43132">
    <property type="entry name" value="ARSENICAL RESISTANCE OPERON REPRESSOR ARSR-RELATED"/>
    <property type="match status" value="1"/>
</dbReference>
<keyword evidence="2" id="KW-0238">DNA-binding</keyword>
<keyword evidence="1" id="KW-0805">Transcription regulation</keyword>
<dbReference type="GO" id="GO:0003677">
    <property type="term" value="F:DNA binding"/>
    <property type="evidence" value="ECO:0007669"/>
    <property type="project" value="UniProtKB-KW"/>
</dbReference>
<dbReference type="InterPro" id="IPR011991">
    <property type="entry name" value="ArsR-like_HTH"/>
</dbReference>
<dbReference type="SMART" id="SM00450">
    <property type="entry name" value="RHOD"/>
    <property type="match status" value="1"/>
</dbReference>
<dbReference type="CDD" id="cd00090">
    <property type="entry name" value="HTH_ARSR"/>
    <property type="match status" value="1"/>
</dbReference>
<dbReference type="NCBIfam" id="NF033788">
    <property type="entry name" value="HTH_metalloreg"/>
    <property type="match status" value="1"/>
</dbReference>
<dbReference type="PROSITE" id="PS50987">
    <property type="entry name" value="HTH_ARSR_2"/>
    <property type="match status" value="1"/>
</dbReference>
<protein>
    <submittedName>
        <fullName evidence="6">Transcriptional regulator, ArsR family</fullName>
    </submittedName>
</protein>
<evidence type="ECO:0000313" key="7">
    <source>
        <dbReference type="Proteomes" id="UP000236738"/>
    </source>
</evidence>
<keyword evidence="7" id="KW-1185">Reference proteome</keyword>
<evidence type="ECO:0000256" key="1">
    <source>
        <dbReference type="ARBA" id="ARBA00023015"/>
    </source>
</evidence>
<sequence>MNKREFKDKVYTELSKIVKAMANPHRLEIIDLLAQGQFSVEQIAKNTGLSIANTSQHLQNLKNAKLVKINRNGNFINYSLASESMYSTMVSLRELGMTFNAEVEKVISDFRSGQGGDMQAIDVDTLATMLENDEVILLDVRPEEEYKRGHIHKALSTPIEKLGNSLKNFPKRKMLVAYCRGPFCVYADEAVAMLTKNGYNAIRLDEGFPEWALKGYPIEKTEVS</sequence>
<dbReference type="Pfam" id="PF00581">
    <property type="entry name" value="Rhodanese"/>
    <property type="match status" value="1"/>
</dbReference>
<reference evidence="7" key="1">
    <citation type="submission" date="2016-10" db="EMBL/GenBank/DDBJ databases">
        <authorList>
            <person name="Varghese N."/>
            <person name="Submissions S."/>
        </authorList>
    </citation>
    <scope>NUCLEOTIDE SEQUENCE [LARGE SCALE GENOMIC DNA]</scope>
    <source>
        <strain evidence="7">DSM 21580</strain>
    </source>
</reference>
<dbReference type="GO" id="GO:0003700">
    <property type="term" value="F:DNA-binding transcription factor activity"/>
    <property type="evidence" value="ECO:0007669"/>
    <property type="project" value="InterPro"/>
</dbReference>
<gene>
    <name evidence="6" type="ORF">SAMN05421847_1953</name>
</gene>
<dbReference type="PROSITE" id="PS50206">
    <property type="entry name" value="RHODANESE_3"/>
    <property type="match status" value="1"/>
</dbReference>
<keyword evidence="3" id="KW-0804">Transcription</keyword>
<dbReference type="SMART" id="SM00418">
    <property type="entry name" value="HTH_ARSR"/>
    <property type="match status" value="1"/>
</dbReference>
<accession>A0A1H5Z1K6</accession>
<evidence type="ECO:0000313" key="6">
    <source>
        <dbReference type="EMBL" id="SEG30124.1"/>
    </source>
</evidence>
<dbReference type="AlphaFoldDB" id="A0A1H5Z1K6"/>
<dbReference type="SUPFAM" id="SSF46785">
    <property type="entry name" value="Winged helix' DNA-binding domain"/>
    <property type="match status" value="1"/>
</dbReference>
<dbReference type="OrthoDB" id="760650at2"/>
<dbReference type="InterPro" id="IPR001845">
    <property type="entry name" value="HTH_ArsR_DNA-bd_dom"/>
</dbReference>
<name>A0A1H5Z1K6_9FLAO</name>
<dbReference type="SUPFAM" id="SSF52821">
    <property type="entry name" value="Rhodanese/Cell cycle control phosphatase"/>
    <property type="match status" value="1"/>
</dbReference>
<dbReference type="EMBL" id="FNUS01000004">
    <property type="protein sequence ID" value="SEG30124.1"/>
    <property type="molecule type" value="Genomic_DNA"/>
</dbReference>
<dbReference type="RefSeq" id="WP_103913860.1">
    <property type="nucleotide sequence ID" value="NZ_FNUS01000004.1"/>
</dbReference>
<organism evidence="6 7">
    <name type="scientific">Halpernia humi</name>
    <dbReference type="NCBI Taxonomy" id="493375"/>
    <lineage>
        <taxon>Bacteria</taxon>
        <taxon>Pseudomonadati</taxon>
        <taxon>Bacteroidota</taxon>
        <taxon>Flavobacteriia</taxon>
        <taxon>Flavobacteriales</taxon>
        <taxon>Weeksellaceae</taxon>
        <taxon>Chryseobacterium group</taxon>
        <taxon>Halpernia</taxon>
    </lineage>
</organism>
<feature type="domain" description="Rhodanese" evidence="4">
    <location>
        <begin position="131"/>
        <end position="220"/>
    </location>
</feature>
<evidence type="ECO:0000256" key="2">
    <source>
        <dbReference type="ARBA" id="ARBA00023125"/>
    </source>
</evidence>
<dbReference type="Gene3D" id="3.40.250.10">
    <property type="entry name" value="Rhodanese-like domain"/>
    <property type="match status" value="1"/>
</dbReference>
<dbReference type="Proteomes" id="UP000236738">
    <property type="component" value="Unassembled WGS sequence"/>
</dbReference>
<dbReference type="PRINTS" id="PR00778">
    <property type="entry name" value="HTHARSR"/>
</dbReference>
<dbReference type="InterPro" id="IPR051011">
    <property type="entry name" value="Metal_resp_trans_reg"/>
</dbReference>
<proteinExistence type="predicted"/>
<dbReference type="InterPro" id="IPR036388">
    <property type="entry name" value="WH-like_DNA-bd_sf"/>
</dbReference>
<dbReference type="InterPro" id="IPR001763">
    <property type="entry name" value="Rhodanese-like_dom"/>
</dbReference>
<evidence type="ECO:0000259" key="5">
    <source>
        <dbReference type="PROSITE" id="PS50987"/>
    </source>
</evidence>
<dbReference type="Pfam" id="PF01022">
    <property type="entry name" value="HTH_5"/>
    <property type="match status" value="1"/>
</dbReference>
<evidence type="ECO:0000256" key="3">
    <source>
        <dbReference type="ARBA" id="ARBA00023163"/>
    </source>
</evidence>
<dbReference type="InterPro" id="IPR036390">
    <property type="entry name" value="WH_DNA-bd_sf"/>
</dbReference>
<dbReference type="CDD" id="cd00158">
    <property type="entry name" value="RHOD"/>
    <property type="match status" value="1"/>
</dbReference>
<dbReference type="PANTHER" id="PTHR43132:SF8">
    <property type="entry name" value="HTH-TYPE TRANSCRIPTIONAL REGULATOR KMTR"/>
    <property type="match status" value="1"/>
</dbReference>
<dbReference type="InterPro" id="IPR036873">
    <property type="entry name" value="Rhodanese-like_dom_sf"/>
</dbReference>